<feature type="transmembrane region" description="Helical" evidence="7">
    <location>
        <begin position="77"/>
        <end position="101"/>
    </location>
</feature>
<dbReference type="RefSeq" id="WP_150158647.1">
    <property type="nucleotide sequence ID" value="NZ_QSMZ01000018.1"/>
</dbReference>
<dbReference type="InterPro" id="IPR005829">
    <property type="entry name" value="Sugar_transporter_CS"/>
</dbReference>
<dbReference type="PROSITE" id="PS00216">
    <property type="entry name" value="SUGAR_TRANSPORT_1"/>
    <property type="match status" value="1"/>
</dbReference>
<keyword evidence="5 7" id="KW-1133">Transmembrane helix</keyword>
<dbReference type="Gene3D" id="1.20.1250.20">
    <property type="entry name" value="MFS general substrate transporter like domains"/>
    <property type="match status" value="1"/>
</dbReference>
<organism evidence="9 10">
    <name type="scientific">Bacillus cereus</name>
    <dbReference type="NCBI Taxonomy" id="1396"/>
    <lineage>
        <taxon>Bacteria</taxon>
        <taxon>Bacillati</taxon>
        <taxon>Bacillota</taxon>
        <taxon>Bacilli</taxon>
        <taxon>Bacillales</taxon>
        <taxon>Bacillaceae</taxon>
        <taxon>Bacillus</taxon>
        <taxon>Bacillus cereus group</taxon>
    </lineage>
</organism>
<comment type="subcellular location">
    <subcellularLocation>
        <location evidence="1">Cell membrane</location>
        <topology evidence="1">Multi-pass membrane protein</topology>
    </subcellularLocation>
</comment>
<feature type="transmembrane region" description="Helical" evidence="7">
    <location>
        <begin position="211"/>
        <end position="233"/>
    </location>
</feature>
<evidence type="ECO:0000256" key="4">
    <source>
        <dbReference type="ARBA" id="ARBA00022692"/>
    </source>
</evidence>
<dbReference type="SUPFAM" id="SSF103473">
    <property type="entry name" value="MFS general substrate transporter"/>
    <property type="match status" value="1"/>
</dbReference>
<feature type="transmembrane region" description="Helical" evidence="7">
    <location>
        <begin position="159"/>
        <end position="181"/>
    </location>
</feature>
<keyword evidence="3" id="KW-1003">Cell membrane</keyword>
<protein>
    <submittedName>
        <fullName evidence="9">MFS transporter</fullName>
    </submittedName>
</protein>
<dbReference type="GO" id="GO:0022857">
    <property type="term" value="F:transmembrane transporter activity"/>
    <property type="evidence" value="ECO:0007669"/>
    <property type="project" value="InterPro"/>
</dbReference>
<dbReference type="InterPro" id="IPR020846">
    <property type="entry name" value="MFS_dom"/>
</dbReference>
<feature type="domain" description="Major facilitator superfamily (MFS) profile" evidence="8">
    <location>
        <begin position="1"/>
        <end position="384"/>
    </location>
</feature>
<comment type="caution">
    <text evidence="9">The sequence shown here is derived from an EMBL/GenBank/DDBJ whole genome shotgun (WGS) entry which is preliminary data.</text>
</comment>
<feature type="transmembrane region" description="Helical" evidence="7">
    <location>
        <begin position="296"/>
        <end position="319"/>
    </location>
</feature>
<evidence type="ECO:0000313" key="10">
    <source>
        <dbReference type="Proteomes" id="UP000323321"/>
    </source>
</evidence>
<dbReference type="Pfam" id="PF07690">
    <property type="entry name" value="MFS_1"/>
    <property type="match status" value="1"/>
</dbReference>
<evidence type="ECO:0000256" key="6">
    <source>
        <dbReference type="ARBA" id="ARBA00023136"/>
    </source>
</evidence>
<evidence type="ECO:0000313" key="9">
    <source>
        <dbReference type="EMBL" id="KAA6460492.1"/>
    </source>
</evidence>
<dbReference type="InterPro" id="IPR036259">
    <property type="entry name" value="MFS_trans_sf"/>
</dbReference>
<accession>A0A9W7Q2V8</accession>
<reference evidence="9 10" key="1">
    <citation type="submission" date="2018-08" db="EMBL/GenBank/DDBJ databases">
        <title>Bacillus phenotypic plasticity.</title>
        <authorList>
            <person name="Hurtado E."/>
        </authorList>
    </citation>
    <scope>NUCLEOTIDE SEQUENCE [LARGE SCALE GENOMIC DNA]</scope>
    <source>
        <strain evidence="9 10">111b</strain>
    </source>
</reference>
<evidence type="ECO:0000256" key="1">
    <source>
        <dbReference type="ARBA" id="ARBA00004651"/>
    </source>
</evidence>
<feature type="transmembrane region" description="Helical" evidence="7">
    <location>
        <begin position="44"/>
        <end position="65"/>
    </location>
</feature>
<dbReference type="Proteomes" id="UP000323321">
    <property type="component" value="Unassembled WGS sequence"/>
</dbReference>
<proteinExistence type="predicted"/>
<dbReference type="PANTHER" id="PTHR23517:SF3">
    <property type="entry name" value="INTEGRAL MEMBRANE TRANSPORT PROTEIN"/>
    <property type="match status" value="1"/>
</dbReference>
<evidence type="ECO:0000256" key="5">
    <source>
        <dbReference type="ARBA" id="ARBA00022989"/>
    </source>
</evidence>
<dbReference type="GO" id="GO:0005886">
    <property type="term" value="C:plasma membrane"/>
    <property type="evidence" value="ECO:0007669"/>
    <property type="project" value="UniProtKB-SubCell"/>
</dbReference>
<feature type="transmembrane region" description="Helical" evidence="7">
    <location>
        <begin position="272"/>
        <end position="290"/>
    </location>
</feature>
<keyword evidence="4 7" id="KW-0812">Transmembrane</keyword>
<evidence type="ECO:0000259" key="8">
    <source>
        <dbReference type="PROSITE" id="PS50850"/>
    </source>
</evidence>
<evidence type="ECO:0000256" key="2">
    <source>
        <dbReference type="ARBA" id="ARBA00022448"/>
    </source>
</evidence>
<feature type="transmembrane region" description="Helical" evidence="7">
    <location>
        <begin position="359"/>
        <end position="376"/>
    </location>
</feature>
<feature type="transmembrane region" description="Helical" evidence="7">
    <location>
        <begin position="331"/>
        <end position="353"/>
    </location>
</feature>
<sequence length="389" mass="43473">MDLKRQCLLWSVIIGTSIVRTITFICIPFIVIKLTLGNLPSYQIGIILGCGWLFGIIGGYQASFLSDLIGRKKLMSFTLSLWSVVFIFFLVNQSIIMMFILNTVNGLCRAIHDPISQSIISDSTSTDKQKKKYFNYRYLAANVGGAIGPLIGSLVTEEYISITFMLCFLILVLYSIINLFCEYPQNRNKKNIHIKFNDSIKMVIHDMQLKYLIVAGTTIAAGVAIVDLIPLILKDKGLAVQIFPKLLTLNAITVLLFQSIVSKLAGKIKEHYYVYLGSILFTLGLIMIGIASNVWYIYLGMFIFTIGEIIILPMGSVLVDKIAPRAFVGTYYGAYNFRTFGNFVAPIVAGVLMNTIGSVEGFTLLGIVCIFSMYYYNKFFMLSCKAEKV</sequence>
<evidence type="ECO:0000256" key="7">
    <source>
        <dbReference type="SAM" id="Phobius"/>
    </source>
</evidence>
<dbReference type="InterPro" id="IPR050171">
    <property type="entry name" value="MFS_Transporters"/>
</dbReference>
<feature type="transmembrane region" description="Helical" evidence="7">
    <location>
        <begin position="239"/>
        <end position="260"/>
    </location>
</feature>
<dbReference type="InterPro" id="IPR011701">
    <property type="entry name" value="MFS"/>
</dbReference>
<dbReference type="PROSITE" id="PS50850">
    <property type="entry name" value="MFS"/>
    <property type="match status" value="1"/>
</dbReference>
<evidence type="ECO:0000256" key="3">
    <source>
        <dbReference type="ARBA" id="ARBA00022475"/>
    </source>
</evidence>
<feature type="transmembrane region" description="Helical" evidence="7">
    <location>
        <begin position="7"/>
        <end position="32"/>
    </location>
</feature>
<dbReference type="AlphaFoldDB" id="A0A9W7Q2V8"/>
<dbReference type="EMBL" id="QSMZ01000018">
    <property type="protein sequence ID" value="KAA6460492.1"/>
    <property type="molecule type" value="Genomic_DNA"/>
</dbReference>
<name>A0A9W7Q2V8_BACCE</name>
<dbReference type="PANTHER" id="PTHR23517">
    <property type="entry name" value="RESISTANCE PROTEIN MDTM, PUTATIVE-RELATED-RELATED"/>
    <property type="match status" value="1"/>
</dbReference>
<keyword evidence="2" id="KW-0813">Transport</keyword>
<gene>
    <name evidence="9" type="ORF">DX932_20035</name>
</gene>
<keyword evidence="6 7" id="KW-0472">Membrane</keyword>